<feature type="compositionally biased region" description="Polar residues" evidence="2">
    <location>
        <begin position="80"/>
        <end position="92"/>
    </location>
</feature>
<dbReference type="InterPro" id="IPR032011">
    <property type="entry name" value="DUF4794"/>
</dbReference>
<dbReference type="Pfam" id="PF16042">
    <property type="entry name" value="DUF4794"/>
    <property type="match status" value="1"/>
</dbReference>
<dbReference type="OMA" id="DFQPPVR"/>
<evidence type="ECO:0000256" key="2">
    <source>
        <dbReference type="SAM" id="MobiDB-lite"/>
    </source>
</evidence>
<proteinExistence type="predicted"/>
<dbReference type="eggNOG" id="ENOG502T96E">
    <property type="taxonomic scope" value="Eukaryota"/>
</dbReference>
<feature type="domain" description="DUF4794" evidence="4">
    <location>
        <begin position="39"/>
        <end position="111"/>
    </location>
</feature>
<feature type="region of interest" description="Disordered" evidence="2">
    <location>
        <begin position="279"/>
        <end position="298"/>
    </location>
</feature>
<dbReference type="AlphaFoldDB" id="B4IZ92"/>
<evidence type="ECO:0000259" key="4">
    <source>
        <dbReference type="Pfam" id="PF16042"/>
    </source>
</evidence>
<dbReference type="Proteomes" id="UP000001070">
    <property type="component" value="Unassembled WGS sequence"/>
</dbReference>
<feature type="coiled-coil region" evidence="1">
    <location>
        <begin position="219"/>
        <end position="249"/>
    </location>
</feature>
<organism evidence="6">
    <name type="scientific">Drosophila grimshawi</name>
    <name type="common">Hawaiian fruit fly</name>
    <name type="synonym">Idiomyia grimshawi</name>
    <dbReference type="NCBI Taxonomy" id="7222"/>
    <lineage>
        <taxon>Eukaryota</taxon>
        <taxon>Metazoa</taxon>
        <taxon>Ecdysozoa</taxon>
        <taxon>Arthropoda</taxon>
        <taxon>Hexapoda</taxon>
        <taxon>Insecta</taxon>
        <taxon>Pterygota</taxon>
        <taxon>Neoptera</taxon>
        <taxon>Endopterygota</taxon>
        <taxon>Diptera</taxon>
        <taxon>Brachycera</taxon>
        <taxon>Muscomorpha</taxon>
        <taxon>Ephydroidea</taxon>
        <taxon>Drosophilidae</taxon>
        <taxon>Drosophila</taxon>
        <taxon>Hawaiian Drosophila</taxon>
    </lineage>
</organism>
<dbReference type="EMBL" id="CH916366">
    <property type="protein sequence ID" value="EDV96647.1"/>
    <property type="molecule type" value="Genomic_DNA"/>
</dbReference>
<reference evidence="5 6" key="1">
    <citation type="journal article" date="2007" name="Nature">
        <title>Evolution of genes and genomes on the Drosophila phylogeny.</title>
        <authorList>
            <consortium name="Drosophila 12 Genomes Consortium"/>
            <person name="Clark A.G."/>
            <person name="Eisen M.B."/>
            <person name="Smith D.R."/>
            <person name="Bergman C.M."/>
            <person name="Oliver B."/>
            <person name="Markow T.A."/>
            <person name="Kaufman T.C."/>
            <person name="Kellis M."/>
            <person name="Gelbart W."/>
            <person name="Iyer V.N."/>
            <person name="Pollard D.A."/>
            <person name="Sackton T.B."/>
            <person name="Larracuente A.M."/>
            <person name="Singh N.D."/>
            <person name="Abad J.P."/>
            <person name="Abt D.N."/>
            <person name="Adryan B."/>
            <person name="Aguade M."/>
            <person name="Akashi H."/>
            <person name="Anderson W.W."/>
            <person name="Aquadro C.F."/>
            <person name="Ardell D.H."/>
            <person name="Arguello R."/>
            <person name="Artieri C.G."/>
            <person name="Barbash D.A."/>
            <person name="Barker D."/>
            <person name="Barsanti P."/>
            <person name="Batterham P."/>
            <person name="Batzoglou S."/>
            <person name="Begun D."/>
            <person name="Bhutkar A."/>
            <person name="Blanco E."/>
            <person name="Bosak S.A."/>
            <person name="Bradley R.K."/>
            <person name="Brand A.D."/>
            <person name="Brent M.R."/>
            <person name="Brooks A.N."/>
            <person name="Brown R.H."/>
            <person name="Butlin R.K."/>
            <person name="Caggese C."/>
            <person name="Calvi B.R."/>
            <person name="Bernardo de Carvalho A."/>
            <person name="Caspi A."/>
            <person name="Castrezana S."/>
            <person name="Celniker S.E."/>
            <person name="Chang J.L."/>
            <person name="Chapple C."/>
            <person name="Chatterji S."/>
            <person name="Chinwalla A."/>
            <person name="Civetta A."/>
            <person name="Clifton S.W."/>
            <person name="Comeron J.M."/>
            <person name="Costello J.C."/>
            <person name="Coyne J.A."/>
            <person name="Daub J."/>
            <person name="David R.G."/>
            <person name="Delcher A.L."/>
            <person name="Delehaunty K."/>
            <person name="Do C.B."/>
            <person name="Ebling H."/>
            <person name="Edwards K."/>
            <person name="Eickbush T."/>
            <person name="Evans J.D."/>
            <person name="Filipski A."/>
            <person name="Findeiss S."/>
            <person name="Freyhult E."/>
            <person name="Fulton L."/>
            <person name="Fulton R."/>
            <person name="Garcia A.C."/>
            <person name="Gardiner A."/>
            <person name="Garfield D.A."/>
            <person name="Garvin B.E."/>
            <person name="Gibson G."/>
            <person name="Gilbert D."/>
            <person name="Gnerre S."/>
            <person name="Godfrey J."/>
            <person name="Good R."/>
            <person name="Gotea V."/>
            <person name="Gravely B."/>
            <person name="Greenberg A.J."/>
            <person name="Griffiths-Jones S."/>
            <person name="Gross S."/>
            <person name="Guigo R."/>
            <person name="Gustafson E.A."/>
            <person name="Haerty W."/>
            <person name="Hahn M.W."/>
            <person name="Halligan D.L."/>
            <person name="Halpern A.L."/>
            <person name="Halter G.M."/>
            <person name="Han M.V."/>
            <person name="Heger A."/>
            <person name="Hillier L."/>
            <person name="Hinrichs A.S."/>
            <person name="Holmes I."/>
            <person name="Hoskins R.A."/>
            <person name="Hubisz M.J."/>
            <person name="Hultmark D."/>
            <person name="Huntley M.A."/>
            <person name="Jaffe D.B."/>
            <person name="Jagadeeshan S."/>
            <person name="Jeck W.R."/>
            <person name="Johnson J."/>
            <person name="Jones C.D."/>
            <person name="Jordan W.C."/>
            <person name="Karpen G.H."/>
            <person name="Kataoka E."/>
            <person name="Keightley P.D."/>
            <person name="Kheradpour P."/>
            <person name="Kirkness E.F."/>
            <person name="Koerich L.B."/>
            <person name="Kristiansen K."/>
            <person name="Kudrna D."/>
            <person name="Kulathinal R.J."/>
            <person name="Kumar S."/>
            <person name="Kwok R."/>
            <person name="Lander E."/>
            <person name="Langley C.H."/>
            <person name="Lapoint R."/>
            <person name="Lazzaro B.P."/>
            <person name="Lee S.J."/>
            <person name="Levesque L."/>
            <person name="Li R."/>
            <person name="Lin C.F."/>
            <person name="Lin M.F."/>
            <person name="Lindblad-Toh K."/>
            <person name="Llopart A."/>
            <person name="Long M."/>
            <person name="Low L."/>
            <person name="Lozovsky E."/>
            <person name="Lu J."/>
            <person name="Luo M."/>
            <person name="Machado C.A."/>
            <person name="Makalowski W."/>
            <person name="Marzo M."/>
            <person name="Matsuda M."/>
            <person name="Matzkin L."/>
            <person name="McAllister B."/>
            <person name="McBride C.S."/>
            <person name="McKernan B."/>
            <person name="McKernan K."/>
            <person name="Mendez-Lago M."/>
            <person name="Minx P."/>
            <person name="Mollenhauer M.U."/>
            <person name="Montooth K."/>
            <person name="Mount S.M."/>
            <person name="Mu X."/>
            <person name="Myers E."/>
            <person name="Negre B."/>
            <person name="Newfeld S."/>
            <person name="Nielsen R."/>
            <person name="Noor M.A."/>
            <person name="O'Grady P."/>
            <person name="Pachter L."/>
            <person name="Papaceit M."/>
            <person name="Parisi M.J."/>
            <person name="Parisi M."/>
            <person name="Parts L."/>
            <person name="Pedersen J.S."/>
            <person name="Pesole G."/>
            <person name="Phillippy A.M."/>
            <person name="Ponting C.P."/>
            <person name="Pop M."/>
            <person name="Porcelli D."/>
            <person name="Powell J.R."/>
            <person name="Prohaska S."/>
            <person name="Pruitt K."/>
            <person name="Puig M."/>
            <person name="Quesneville H."/>
            <person name="Ram K.R."/>
            <person name="Rand D."/>
            <person name="Rasmussen M.D."/>
            <person name="Reed L.K."/>
            <person name="Reenan R."/>
            <person name="Reily A."/>
            <person name="Remington K.A."/>
            <person name="Rieger T.T."/>
            <person name="Ritchie M.G."/>
            <person name="Robin C."/>
            <person name="Rogers Y.H."/>
            <person name="Rohde C."/>
            <person name="Rozas J."/>
            <person name="Rubenfield M.J."/>
            <person name="Ruiz A."/>
            <person name="Russo S."/>
            <person name="Salzberg S.L."/>
            <person name="Sanchez-Gracia A."/>
            <person name="Saranga D.J."/>
            <person name="Sato H."/>
            <person name="Schaeffer S.W."/>
            <person name="Schatz M.C."/>
            <person name="Schlenke T."/>
            <person name="Schwartz R."/>
            <person name="Segarra C."/>
            <person name="Singh R.S."/>
            <person name="Sirot L."/>
            <person name="Sirota M."/>
            <person name="Sisneros N.B."/>
            <person name="Smith C.D."/>
            <person name="Smith T.F."/>
            <person name="Spieth J."/>
            <person name="Stage D.E."/>
            <person name="Stark A."/>
            <person name="Stephan W."/>
            <person name="Strausberg R.L."/>
            <person name="Strempel S."/>
            <person name="Sturgill D."/>
            <person name="Sutton G."/>
            <person name="Sutton G.G."/>
            <person name="Tao W."/>
            <person name="Teichmann S."/>
            <person name="Tobari Y.N."/>
            <person name="Tomimura Y."/>
            <person name="Tsolas J.M."/>
            <person name="Valente V.L."/>
            <person name="Venter E."/>
            <person name="Venter J.C."/>
            <person name="Vicario S."/>
            <person name="Vieira F.G."/>
            <person name="Vilella A.J."/>
            <person name="Villasante A."/>
            <person name="Walenz B."/>
            <person name="Wang J."/>
            <person name="Wasserman M."/>
            <person name="Watts T."/>
            <person name="Wilson D."/>
            <person name="Wilson R.K."/>
            <person name="Wing R.A."/>
            <person name="Wolfner M.F."/>
            <person name="Wong A."/>
            <person name="Wong G.K."/>
            <person name="Wu C.I."/>
            <person name="Wu G."/>
            <person name="Yamamoto D."/>
            <person name="Yang H.P."/>
            <person name="Yang S.P."/>
            <person name="Yorke J.A."/>
            <person name="Yoshida K."/>
            <person name="Zdobnov E."/>
            <person name="Zhang P."/>
            <person name="Zhang Y."/>
            <person name="Zimin A.V."/>
            <person name="Baldwin J."/>
            <person name="Abdouelleil A."/>
            <person name="Abdulkadir J."/>
            <person name="Abebe A."/>
            <person name="Abera B."/>
            <person name="Abreu J."/>
            <person name="Acer S.C."/>
            <person name="Aftuck L."/>
            <person name="Alexander A."/>
            <person name="An P."/>
            <person name="Anderson E."/>
            <person name="Anderson S."/>
            <person name="Arachi H."/>
            <person name="Azer M."/>
            <person name="Bachantsang P."/>
            <person name="Barry A."/>
            <person name="Bayul T."/>
            <person name="Berlin A."/>
            <person name="Bessette D."/>
            <person name="Bloom T."/>
            <person name="Blye J."/>
            <person name="Boguslavskiy L."/>
            <person name="Bonnet C."/>
            <person name="Boukhgalter B."/>
            <person name="Bourzgui I."/>
            <person name="Brown A."/>
            <person name="Cahill P."/>
            <person name="Channer S."/>
            <person name="Cheshatsang Y."/>
            <person name="Chuda L."/>
            <person name="Citroen M."/>
            <person name="Collymore A."/>
            <person name="Cooke P."/>
            <person name="Costello M."/>
            <person name="D'Aco K."/>
            <person name="Daza R."/>
            <person name="De Haan G."/>
            <person name="DeGray S."/>
            <person name="DeMaso C."/>
            <person name="Dhargay N."/>
            <person name="Dooley K."/>
            <person name="Dooley E."/>
            <person name="Doricent M."/>
            <person name="Dorje P."/>
            <person name="Dorjee K."/>
            <person name="Dupes A."/>
            <person name="Elong R."/>
            <person name="Falk J."/>
            <person name="Farina A."/>
            <person name="Faro S."/>
            <person name="Ferguson D."/>
            <person name="Fisher S."/>
            <person name="Foley C.D."/>
            <person name="Franke A."/>
            <person name="Friedrich D."/>
            <person name="Gadbois L."/>
            <person name="Gearin G."/>
            <person name="Gearin C.R."/>
            <person name="Giannoukos G."/>
            <person name="Goode T."/>
            <person name="Graham J."/>
            <person name="Grandbois E."/>
            <person name="Grewal S."/>
            <person name="Gyaltsen K."/>
            <person name="Hafez N."/>
            <person name="Hagos B."/>
            <person name="Hall J."/>
            <person name="Henson C."/>
            <person name="Hollinger A."/>
            <person name="Honan T."/>
            <person name="Huard M.D."/>
            <person name="Hughes L."/>
            <person name="Hurhula B."/>
            <person name="Husby M.E."/>
            <person name="Kamat A."/>
            <person name="Kanga B."/>
            <person name="Kashin S."/>
            <person name="Khazanovich D."/>
            <person name="Kisner P."/>
            <person name="Lance K."/>
            <person name="Lara M."/>
            <person name="Lee W."/>
            <person name="Lennon N."/>
            <person name="Letendre F."/>
            <person name="LeVine R."/>
            <person name="Lipovsky A."/>
            <person name="Liu X."/>
            <person name="Liu J."/>
            <person name="Liu S."/>
            <person name="Lokyitsang T."/>
            <person name="Lokyitsang Y."/>
            <person name="Lubonja R."/>
            <person name="Lui A."/>
            <person name="MacDonald P."/>
            <person name="Magnisalis V."/>
            <person name="Maru K."/>
            <person name="Matthews C."/>
            <person name="McCusker W."/>
            <person name="McDonough S."/>
            <person name="Mehta T."/>
            <person name="Meldrim J."/>
            <person name="Meneus L."/>
            <person name="Mihai O."/>
            <person name="Mihalev A."/>
            <person name="Mihova T."/>
            <person name="Mittelman R."/>
            <person name="Mlenga V."/>
            <person name="Montmayeur A."/>
            <person name="Mulrain L."/>
            <person name="Navidi A."/>
            <person name="Naylor J."/>
            <person name="Negash T."/>
            <person name="Nguyen T."/>
            <person name="Nguyen N."/>
            <person name="Nicol R."/>
            <person name="Norbu C."/>
            <person name="Norbu N."/>
            <person name="Novod N."/>
            <person name="O'Neill B."/>
            <person name="Osman S."/>
            <person name="Markiewicz E."/>
            <person name="Oyono O.L."/>
            <person name="Patti C."/>
            <person name="Phunkhang P."/>
            <person name="Pierre F."/>
            <person name="Priest M."/>
            <person name="Raghuraman S."/>
            <person name="Rege F."/>
            <person name="Reyes R."/>
            <person name="Rise C."/>
            <person name="Rogov P."/>
            <person name="Ross K."/>
            <person name="Ryan E."/>
            <person name="Settipalli S."/>
            <person name="Shea T."/>
            <person name="Sherpa N."/>
            <person name="Shi L."/>
            <person name="Shih D."/>
            <person name="Sparrow T."/>
            <person name="Spaulding J."/>
            <person name="Stalker J."/>
            <person name="Stange-Thomann N."/>
            <person name="Stavropoulos S."/>
            <person name="Stone C."/>
            <person name="Strader C."/>
            <person name="Tesfaye S."/>
            <person name="Thomson T."/>
            <person name="Thoulutsang Y."/>
            <person name="Thoulutsang D."/>
            <person name="Topham K."/>
            <person name="Topping I."/>
            <person name="Tsamla T."/>
            <person name="Vassiliev H."/>
            <person name="Vo A."/>
            <person name="Wangchuk T."/>
            <person name="Wangdi T."/>
            <person name="Weiand M."/>
            <person name="Wilkinson J."/>
            <person name="Wilson A."/>
            <person name="Yadav S."/>
            <person name="Young G."/>
            <person name="Yu Q."/>
            <person name="Zembek L."/>
            <person name="Zhong D."/>
            <person name="Zimmer A."/>
            <person name="Zwirko Z."/>
            <person name="Jaffe D.B."/>
            <person name="Alvarez P."/>
            <person name="Brockman W."/>
            <person name="Butler J."/>
            <person name="Chin C."/>
            <person name="Gnerre S."/>
            <person name="Grabherr M."/>
            <person name="Kleber M."/>
            <person name="Mauceli E."/>
            <person name="MacCallum I."/>
        </authorList>
    </citation>
    <scope>NUCLEOTIDE SEQUENCE [LARGE SCALE GENOMIC DNA]</scope>
    <source>
        <strain evidence="6">Tucson 15287-2541.00</strain>
    </source>
</reference>
<evidence type="ECO:0000313" key="6">
    <source>
        <dbReference type="Proteomes" id="UP000001070"/>
    </source>
</evidence>
<dbReference type="HOGENOM" id="CLU_084313_0_0_1"/>
<dbReference type="InParanoid" id="B4IZ92"/>
<keyword evidence="1" id="KW-0175">Coiled coil</keyword>
<dbReference type="FunCoup" id="B4IZ92">
    <property type="interactions" value="1"/>
</dbReference>
<evidence type="ECO:0000256" key="1">
    <source>
        <dbReference type="SAM" id="Coils"/>
    </source>
</evidence>
<dbReference type="KEGG" id="dgr:6558094"/>
<protein>
    <submittedName>
        <fullName evidence="5">GH16372</fullName>
    </submittedName>
</protein>
<feature type="compositionally biased region" description="Acidic residues" evidence="2">
    <location>
        <begin position="171"/>
        <end position="181"/>
    </location>
</feature>
<keyword evidence="6" id="KW-1185">Reference proteome</keyword>
<feature type="region of interest" description="Disordered" evidence="2">
    <location>
        <begin position="164"/>
        <end position="213"/>
    </location>
</feature>
<name>B4IZ92_DROGR</name>
<dbReference type="PROSITE" id="PS51257">
    <property type="entry name" value="PROKAR_LIPOPROTEIN"/>
    <property type="match status" value="1"/>
</dbReference>
<feature type="compositionally biased region" description="Polar residues" evidence="2">
    <location>
        <begin position="188"/>
        <end position="198"/>
    </location>
</feature>
<gene>
    <name evidence="5" type="primary">Dgri\GH16372</name>
    <name evidence="5" type="ORF">Dgri_GH16372</name>
</gene>
<dbReference type="STRING" id="7222.B4IZ92"/>
<sequence>MKTFTGIVMLMLLLAACISAMPQRRHRQQKSQRQVELASTPYPAAGFRPKIPFELPSEQQPKVEVPTTAATFKIAAEEAPSTTELIEQQPEQEPTDVEVNPRTPAATYGAPEQADDTVEVVGAPAPAQDFQPPVREAVEDFAAVAIDGVADEQQPVADLPALDKVETPLNNEDEQQTETDTEVAAKTAQATPANTYGAPNTPADNYGPPELEEPIDNELDVEESQVELVEEAEQELINEEEVADAAALNLSSGRLILLPLNAAGTRFGRLILAVEQPRQPKQQLGRQRIRSERLRRRN</sequence>
<evidence type="ECO:0000313" key="5">
    <source>
        <dbReference type="EMBL" id="EDV96647.1"/>
    </source>
</evidence>
<dbReference type="PhylomeDB" id="B4IZ92"/>
<feature type="chain" id="PRO_5002811052" evidence="3">
    <location>
        <begin position="21"/>
        <end position="298"/>
    </location>
</feature>
<accession>B4IZ92</accession>
<feature type="region of interest" description="Disordered" evidence="2">
    <location>
        <begin position="80"/>
        <end position="100"/>
    </location>
</feature>
<feature type="signal peptide" evidence="3">
    <location>
        <begin position="1"/>
        <end position="20"/>
    </location>
</feature>
<evidence type="ECO:0000256" key="3">
    <source>
        <dbReference type="SAM" id="SignalP"/>
    </source>
</evidence>
<keyword evidence="3" id="KW-0732">Signal</keyword>
<dbReference type="OrthoDB" id="8060818at2759"/>